<evidence type="ECO:0000256" key="2">
    <source>
        <dbReference type="ARBA" id="ARBA00022908"/>
    </source>
</evidence>
<dbReference type="Gene3D" id="3.30.160.390">
    <property type="entry name" value="Integrase, DNA-binding domain"/>
    <property type="match status" value="1"/>
</dbReference>
<dbReference type="SUPFAM" id="SSF56349">
    <property type="entry name" value="DNA breaking-rejoining enzymes"/>
    <property type="match status" value="1"/>
</dbReference>
<keyword evidence="4" id="KW-0233">DNA recombination</keyword>
<dbReference type="InterPro" id="IPR053876">
    <property type="entry name" value="Phage_int_M"/>
</dbReference>
<protein>
    <submittedName>
        <fullName evidence="6">Tyrosine-type recombinase/integrase</fullName>
    </submittedName>
</protein>
<dbReference type="Gene3D" id="1.10.150.130">
    <property type="match status" value="1"/>
</dbReference>
<keyword evidence="2" id="KW-0229">DNA integration</keyword>
<dbReference type="InterPro" id="IPR010998">
    <property type="entry name" value="Integrase_recombinase_N"/>
</dbReference>
<gene>
    <name evidence="6" type="ORF">GCM10025772_22620</name>
</gene>
<dbReference type="InterPro" id="IPR011010">
    <property type="entry name" value="DNA_brk_join_enz"/>
</dbReference>
<dbReference type="InterPro" id="IPR025166">
    <property type="entry name" value="Integrase_DNA_bind_dom"/>
</dbReference>
<dbReference type="Pfam" id="PF13356">
    <property type="entry name" value="Arm-DNA-bind_3"/>
    <property type="match status" value="1"/>
</dbReference>
<dbReference type="PROSITE" id="PS51898">
    <property type="entry name" value="TYR_RECOMBINASE"/>
    <property type="match status" value="1"/>
</dbReference>
<proteinExistence type="inferred from homology"/>
<dbReference type="EMBL" id="BAABLF010000014">
    <property type="protein sequence ID" value="GAA5192748.1"/>
    <property type="molecule type" value="Genomic_DNA"/>
</dbReference>
<reference evidence="7" key="1">
    <citation type="journal article" date="2019" name="Int. J. Syst. Evol. Microbiol.">
        <title>The Global Catalogue of Microorganisms (GCM) 10K type strain sequencing project: providing services to taxonomists for standard genome sequencing and annotation.</title>
        <authorList>
            <consortium name="The Broad Institute Genomics Platform"/>
            <consortium name="The Broad Institute Genome Sequencing Center for Infectious Disease"/>
            <person name="Wu L."/>
            <person name="Ma J."/>
        </authorList>
    </citation>
    <scope>NUCLEOTIDE SEQUENCE [LARGE SCALE GENOMIC DNA]</scope>
    <source>
        <strain evidence="7">JCM 18720</strain>
    </source>
</reference>
<evidence type="ECO:0000313" key="6">
    <source>
        <dbReference type="EMBL" id="GAA5192748.1"/>
    </source>
</evidence>
<feature type="domain" description="Tyr recombinase" evidence="5">
    <location>
        <begin position="198"/>
        <end position="393"/>
    </location>
</feature>
<accession>A0ABP9S8I2</accession>
<keyword evidence="3" id="KW-0238">DNA-binding</keyword>
<dbReference type="PANTHER" id="PTHR30629:SF2">
    <property type="entry name" value="PROPHAGE INTEGRASE INTS-RELATED"/>
    <property type="match status" value="1"/>
</dbReference>
<dbReference type="InterPro" id="IPR013762">
    <property type="entry name" value="Integrase-like_cat_sf"/>
</dbReference>
<comment type="caution">
    <text evidence="6">The sequence shown here is derived from an EMBL/GenBank/DDBJ whole genome shotgun (WGS) entry which is preliminary data.</text>
</comment>
<evidence type="ECO:0000256" key="3">
    <source>
        <dbReference type="ARBA" id="ARBA00023125"/>
    </source>
</evidence>
<dbReference type="InterPro" id="IPR050808">
    <property type="entry name" value="Phage_Integrase"/>
</dbReference>
<dbReference type="Proteomes" id="UP001501600">
    <property type="component" value="Unassembled WGS sequence"/>
</dbReference>
<organism evidence="6 7">
    <name type="scientific">Ferrimonas gelatinilytica</name>
    <dbReference type="NCBI Taxonomy" id="1255257"/>
    <lineage>
        <taxon>Bacteria</taxon>
        <taxon>Pseudomonadati</taxon>
        <taxon>Pseudomonadota</taxon>
        <taxon>Gammaproteobacteria</taxon>
        <taxon>Alteromonadales</taxon>
        <taxon>Ferrimonadaceae</taxon>
        <taxon>Ferrimonas</taxon>
    </lineage>
</organism>
<evidence type="ECO:0000256" key="4">
    <source>
        <dbReference type="ARBA" id="ARBA00023172"/>
    </source>
</evidence>
<evidence type="ECO:0000313" key="7">
    <source>
        <dbReference type="Proteomes" id="UP001501600"/>
    </source>
</evidence>
<dbReference type="RefSeq" id="WP_345317175.1">
    <property type="nucleotide sequence ID" value="NZ_BAABLF010000014.1"/>
</dbReference>
<sequence>MGKLSAKGAQSIVKAGRPGRYGDGEGLYLMVPQSGLPYWMLRYTLFGKRRSMTIGKQANLSLADARAQAAQLKQKILQGEDPITMRNAEKQVVFRTVDDLFIDWYQDLEKRLKHPTIPKRIYTKEIQPSIGQYPLDKVTPLEIRNIIRAVADTGRPSIANDTLMYLKQLFNHALKLHLLMHNPAAAFKVDDAGGLEKSRTRALTLDELDQAFKVFKEHSTSFTRDNYLACALLVTLGVRKTELTEAKWEEFDLGEALWRLPEDRSKTGSAITIPLPPPAIDWLQELQIRACGSDYVFPSRRSAKNPHMGKDTLNRAIAKLFGQEPGKKKQPPNRMGELEPFTVHDLRRTCRSLLAAEGVAPHVAERCLNHKLRGIEGVYDQHDYLEERREALTLVANTINALVTTNEVK</sequence>
<dbReference type="PANTHER" id="PTHR30629">
    <property type="entry name" value="PROPHAGE INTEGRASE"/>
    <property type="match status" value="1"/>
</dbReference>
<dbReference type="InterPro" id="IPR038488">
    <property type="entry name" value="Integrase_DNA-bd_sf"/>
</dbReference>
<dbReference type="Pfam" id="PF22022">
    <property type="entry name" value="Phage_int_M"/>
    <property type="match status" value="1"/>
</dbReference>
<dbReference type="Gene3D" id="1.10.443.10">
    <property type="entry name" value="Intergrase catalytic core"/>
    <property type="match status" value="1"/>
</dbReference>
<comment type="similarity">
    <text evidence="1">Belongs to the 'phage' integrase family.</text>
</comment>
<dbReference type="CDD" id="cd00801">
    <property type="entry name" value="INT_P4_C"/>
    <property type="match status" value="1"/>
</dbReference>
<evidence type="ECO:0000259" key="5">
    <source>
        <dbReference type="PROSITE" id="PS51898"/>
    </source>
</evidence>
<dbReference type="InterPro" id="IPR002104">
    <property type="entry name" value="Integrase_catalytic"/>
</dbReference>
<evidence type="ECO:0000256" key="1">
    <source>
        <dbReference type="ARBA" id="ARBA00008857"/>
    </source>
</evidence>
<name>A0ABP9S8I2_9GAMM</name>
<keyword evidence="7" id="KW-1185">Reference proteome</keyword>
<dbReference type="Pfam" id="PF00589">
    <property type="entry name" value="Phage_integrase"/>
    <property type="match status" value="1"/>
</dbReference>